<reference evidence="10 11" key="1">
    <citation type="submission" date="2021-04" db="EMBL/GenBank/DDBJ databases">
        <title>Genomics, taxonomy and metabolism of representatives of sulfur bacteria of the genus Thiothrix: Thiothrix fructosivorans QT, Thiothrix unzii A1T and three new species, Thiothrix subterranea sp. nov., Thiothrix litoralis sp. nov. and 'Candidatus Thiothrix anitrata' sp. nov.</title>
        <authorList>
            <person name="Ravin N.V."/>
            <person name="Smolyakov D."/>
            <person name="Rudenko T.S."/>
            <person name="Mardanov A.V."/>
            <person name="Beletsky A.V."/>
            <person name="Markov N.D."/>
            <person name="Fomenkov A.I."/>
            <person name="Roberts R.J."/>
            <person name="Karnachuk O.V."/>
            <person name="Novikov A."/>
            <person name="Grabovich M.Y."/>
        </authorList>
    </citation>
    <scope>NUCLEOTIDE SEQUENCE [LARGE SCALE GENOMIC DNA]</scope>
    <source>
        <strain evidence="10 11">AS</strain>
    </source>
</reference>
<keyword evidence="5 8" id="KW-1133">Transmembrane helix</keyword>
<keyword evidence="11" id="KW-1185">Reference proteome</keyword>
<feature type="transmembrane region" description="Helical" evidence="8">
    <location>
        <begin position="369"/>
        <end position="389"/>
    </location>
</feature>
<sequence>MQRRNSRSTIIALLVTLLLAVVMQAARAAETYGPIRPGDTLWNIAADSYHGQGVSTEQAMLAILTANPGAFSAPCNVNATLKRGSLLQLPAVMAVQVQDAAAAHQEYARQLRDWQAARHSGQPLKCASTRPETPPSPTRSTDTTPALTNSPVQPAFVAPPLETQTQTALLTYPEINHFLQQAQPHLSTPQIRTLLGNSQREHDMLALAWAIALGLSVGIYLILDGADLGAGILSLFYHDTPTRGAIMASMAGTWDANETWLVVAGGILFGGFPFVYGSVLHYLMFPLMLILLAIILRAISLEFRHHADRSRRWWGWGFGIGSLTVAFSMGTVGGAVLEGVPLTPVKVTYAGGGMTQVFTGGLFDFASAFSLWTGVVGVLTALLAGSLYLRARFEKACPIRHHVKRWATASFYLLLVALAITAVWCYFRFPWVAAKWGGSYAWVWGLMGLWIAFTLYSLRTAAHEDRDMTAMVWFAVAIASVLGTLGATLYPWLVPGSWTIFDAADPSLSLISFTLAMGGFIPVILVYNGYQLWVFRARISSMAAYATGAR</sequence>
<proteinExistence type="inferred from homology"/>
<dbReference type="PANTHER" id="PTHR43141">
    <property type="entry name" value="CYTOCHROME BD2 SUBUNIT II"/>
    <property type="match status" value="1"/>
</dbReference>
<dbReference type="Pfam" id="PF02322">
    <property type="entry name" value="Cyt_bd_oxida_II"/>
    <property type="match status" value="1"/>
</dbReference>
<dbReference type="EMBL" id="CP072801">
    <property type="protein sequence ID" value="QTR47786.1"/>
    <property type="molecule type" value="Genomic_DNA"/>
</dbReference>
<dbReference type="Proteomes" id="UP000672039">
    <property type="component" value="Chromosome"/>
</dbReference>
<keyword evidence="3" id="KW-1003">Cell membrane</keyword>
<dbReference type="PANTHER" id="PTHR43141:SF4">
    <property type="entry name" value="CYTOCHROME BD2 SUBUNIT II"/>
    <property type="match status" value="1"/>
</dbReference>
<keyword evidence="10" id="KW-0560">Oxidoreductase</keyword>
<gene>
    <name evidence="10" type="ORF">J9253_07670</name>
</gene>
<evidence type="ECO:0000256" key="6">
    <source>
        <dbReference type="ARBA" id="ARBA00023136"/>
    </source>
</evidence>
<feature type="signal peptide" evidence="9">
    <location>
        <begin position="1"/>
        <end position="28"/>
    </location>
</feature>
<comment type="subcellular location">
    <subcellularLocation>
        <location evidence="1">Cell membrane</location>
        <topology evidence="1">Multi-pass membrane protein</topology>
    </subcellularLocation>
</comment>
<feature type="region of interest" description="Disordered" evidence="7">
    <location>
        <begin position="119"/>
        <end position="154"/>
    </location>
</feature>
<feature type="transmembrane region" description="Helical" evidence="8">
    <location>
        <begin position="441"/>
        <end position="458"/>
    </location>
</feature>
<accession>A0ABX7WVF2</accession>
<feature type="transmembrane region" description="Helical" evidence="8">
    <location>
        <begin position="313"/>
        <end position="337"/>
    </location>
</feature>
<keyword evidence="9" id="KW-0732">Signal</keyword>
<dbReference type="InterPro" id="IPR003317">
    <property type="entry name" value="Cyt-d_oxidase_su2"/>
</dbReference>
<evidence type="ECO:0000256" key="3">
    <source>
        <dbReference type="ARBA" id="ARBA00022475"/>
    </source>
</evidence>
<evidence type="ECO:0000256" key="9">
    <source>
        <dbReference type="SAM" id="SignalP"/>
    </source>
</evidence>
<evidence type="ECO:0000256" key="1">
    <source>
        <dbReference type="ARBA" id="ARBA00004651"/>
    </source>
</evidence>
<feature type="transmembrane region" description="Helical" evidence="8">
    <location>
        <begin position="510"/>
        <end position="530"/>
    </location>
</feature>
<protein>
    <submittedName>
        <fullName evidence="10">Cytochrome d ubiquinol oxidase subunit II</fullName>
        <ecNumber evidence="10">1.10.3.-</ecNumber>
    </submittedName>
</protein>
<dbReference type="GO" id="GO:0016491">
    <property type="term" value="F:oxidoreductase activity"/>
    <property type="evidence" value="ECO:0007669"/>
    <property type="project" value="UniProtKB-KW"/>
</dbReference>
<name>A0ABX7WVF2_9GAMM</name>
<dbReference type="EC" id="1.10.3.-" evidence="10"/>
<feature type="transmembrane region" description="Helical" evidence="8">
    <location>
        <begin position="204"/>
        <end position="223"/>
    </location>
</feature>
<evidence type="ECO:0000256" key="4">
    <source>
        <dbReference type="ARBA" id="ARBA00022692"/>
    </source>
</evidence>
<evidence type="ECO:0000313" key="11">
    <source>
        <dbReference type="Proteomes" id="UP000672039"/>
    </source>
</evidence>
<keyword evidence="4 8" id="KW-0812">Transmembrane</keyword>
<dbReference type="NCBIfam" id="TIGR03505">
    <property type="entry name" value="FimV_core"/>
    <property type="match status" value="1"/>
</dbReference>
<feature type="transmembrane region" description="Helical" evidence="8">
    <location>
        <begin position="470"/>
        <end position="490"/>
    </location>
</feature>
<evidence type="ECO:0000256" key="7">
    <source>
        <dbReference type="SAM" id="MobiDB-lite"/>
    </source>
</evidence>
<comment type="similarity">
    <text evidence="2">Belongs to the cytochrome ubiquinol oxidase subunit 2 family.</text>
</comment>
<evidence type="ECO:0000256" key="2">
    <source>
        <dbReference type="ARBA" id="ARBA00007543"/>
    </source>
</evidence>
<evidence type="ECO:0000313" key="10">
    <source>
        <dbReference type="EMBL" id="QTR47786.1"/>
    </source>
</evidence>
<feature type="chain" id="PRO_5047152538" evidence="9">
    <location>
        <begin position="29"/>
        <end position="550"/>
    </location>
</feature>
<dbReference type="RefSeq" id="WP_210224026.1">
    <property type="nucleotide sequence ID" value="NZ_CP072801.1"/>
</dbReference>
<evidence type="ECO:0000256" key="8">
    <source>
        <dbReference type="SAM" id="Phobius"/>
    </source>
</evidence>
<dbReference type="InterPro" id="IPR020012">
    <property type="entry name" value="LysM_FimV"/>
</dbReference>
<feature type="transmembrane region" description="Helical" evidence="8">
    <location>
        <begin position="282"/>
        <end position="301"/>
    </location>
</feature>
<evidence type="ECO:0000256" key="5">
    <source>
        <dbReference type="ARBA" id="ARBA00022989"/>
    </source>
</evidence>
<keyword evidence="6 8" id="KW-0472">Membrane</keyword>
<feature type="transmembrane region" description="Helical" evidence="8">
    <location>
        <begin position="410"/>
        <end position="429"/>
    </location>
</feature>
<organism evidence="10 11">
    <name type="scientific">Thiothrix litoralis</name>
    <dbReference type="NCBI Taxonomy" id="2891210"/>
    <lineage>
        <taxon>Bacteria</taxon>
        <taxon>Pseudomonadati</taxon>
        <taxon>Pseudomonadota</taxon>
        <taxon>Gammaproteobacteria</taxon>
        <taxon>Thiotrichales</taxon>
        <taxon>Thiotrichaceae</taxon>
        <taxon>Thiothrix</taxon>
    </lineage>
</organism>